<dbReference type="Pfam" id="PF16168">
    <property type="entry name" value="AIDA"/>
    <property type="match status" value="1"/>
</dbReference>
<accession>A0ABM9HV35</accession>
<evidence type="ECO:0000259" key="1">
    <source>
        <dbReference type="Pfam" id="PF13403"/>
    </source>
</evidence>
<dbReference type="Pfam" id="PF13403">
    <property type="entry name" value="Hint_2"/>
    <property type="match status" value="1"/>
</dbReference>
<sequence length="844" mass="88646">TVNYVGLQEVSAGGVASNTTVNNGGRQNVSSGGIANSTTLFDGGLQWVIGGVASNTTVSNGGVQNVSLGGIANSTTLFDGGKQYALSGGVLSNTIVNNGGSQSVYPGGVAISATVNNGGFLYNYGAVASNTTVNNGGVFRVYNNVGKSFDTVVSAGGIEEVGAYNYLSSDYTSGSSYNTKIYGSQIVRSGSVASGAIVYSGGRQYVSSGGVAISATVFDGGRQTVSSGGVASNTTVSSGGYQLVNGSATNTTINTGSQGVNSGAIATSTTIINSGYQQVKGTASNTTINAGYQALLSGGIATSTTISGGYQLVMSGSIASNTTINSGFQQVNAGGIATSTTINADYQLVISGGIASDTIVNNGGLQEVQNGGKLGGTTTLNMGGSATIYPDAGGRIDLVGDTNGGLTISGLANGGTVTTVVTVIDGFNGAGAGNSDAIHLAGIKQSDVTKVEYPTPDQVKFTLKNGHTITLNITGARDAGYTLGTGSDGSLTYEVCFLTGSMIRTFEGEIAVEDIRIGDEVLTFDWQQNKEISRSVRWVGHKTVRVKAHLNEDEAGYPVRVLKDAVADGVPYKDLLITPEHCLFFDGKFIPVRMLVNGASIYYDRSITDYTYYHIETEEHSVIWADGMLTESYLDTGNRRQFKQHGNYALLTPVSEVKSWDHDASAILTVQRQDVEPIYHTLVQRSAAIEVTMMPETKELTNDPDLCLVTPTGLVLQPLLNRDGRYSFNLPEDVNAVHLVSRVSRPSDVIGSFVDDRRYLGVLVGEIYVLTAHSVDMITEHLEQQDLQGWDVIEQTPCRWTNGNALLMMPQNYPNKRILVVHVLAAGPYIIDQSEKDNAIEQVA</sequence>
<name>A0ABM9HV35_9PROT</name>
<dbReference type="SUPFAM" id="SSF51294">
    <property type="entry name" value="Hedgehog/intein (Hint) domain"/>
    <property type="match status" value="1"/>
</dbReference>
<dbReference type="InterPro" id="IPR030930">
    <property type="entry name" value="AIDA"/>
</dbReference>
<dbReference type="NCBIfam" id="TIGR04415">
    <property type="entry name" value="O_hepto_targRPT"/>
    <property type="match status" value="11"/>
</dbReference>
<feature type="non-terminal residue" evidence="2">
    <location>
        <position position="1"/>
    </location>
</feature>
<feature type="domain" description="Hedgehog/Intein (Hint)" evidence="1">
    <location>
        <begin position="495"/>
        <end position="636"/>
    </location>
</feature>
<evidence type="ECO:0000313" key="3">
    <source>
        <dbReference type="Proteomes" id="UP001154259"/>
    </source>
</evidence>
<comment type="caution">
    <text evidence="2">The sequence shown here is derived from an EMBL/GenBank/DDBJ whole genome shotgun (WGS) entry which is preliminary data.</text>
</comment>
<dbReference type="EMBL" id="CAMXCS010000016">
    <property type="protein sequence ID" value="CAI3961734.1"/>
    <property type="molecule type" value="Genomic_DNA"/>
</dbReference>
<reference evidence="2" key="1">
    <citation type="submission" date="2022-10" db="EMBL/GenBank/DDBJ databases">
        <authorList>
            <person name="Botero Cardona J."/>
        </authorList>
    </citation>
    <scope>NUCLEOTIDE SEQUENCE</scope>
    <source>
        <strain evidence="2">R-53529</strain>
    </source>
</reference>
<organism evidence="2 3">
    <name type="scientific">Commensalibacter communis</name>
    <dbReference type="NCBI Taxonomy" id="2972786"/>
    <lineage>
        <taxon>Bacteria</taxon>
        <taxon>Pseudomonadati</taxon>
        <taxon>Pseudomonadota</taxon>
        <taxon>Alphaproteobacteria</taxon>
        <taxon>Acetobacterales</taxon>
        <taxon>Acetobacteraceae</taxon>
    </lineage>
</organism>
<dbReference type="InterPro" id="IPR012332">
    <property type="entry name" value="Autotransporter_pectin_lyase_C"/>
</dbReference>
<dbReference type="InterPro" id="IPR036844">
    <property type="entry name" value="Hint_dom_sf"/>
</dbReference>
<gene>
    <name evidence="2" type="ORF">R53529_LOCUS2381</name>
</gene>
<keyword evidence="3" id="KW-1185">Reference proteome</keyword>
<protein>
    <submittedName>
        <fullName evidence="2">Large exoprotein involved in heme utilization or adhesion (FhaB) (PDB:4RM6)</fullName>
    </submittedName>
</protein>
<evidence type="ECO:0000313" key="2">
    <source>
        <dbReference type="EMBL" id="CAI3961734.1"/>
    </source>
</evidence>
<dbReference type="Gene3D" id="2.160.20.20">
    <property type="match status" value="1"/>
</dbReference>
<proteinExistence type="predicted"/>
<dbReference type="InterPro" id="IPR028992">
    <property type="entry name" value="Hedgehog/Intein_dom"/>
</dbReference>
<dbReference type="Proteomes" id="UP001154259">
    <property type="component" value="Unassembled WGS sequence"/>
</dbReference>
<dbReference type="RefSeq" id="WP_271790789.1">
    <property type="nucleotide sequence ID" value="NZ_CAMXCS010000016.1"/>
</dbReference>